<dbReference type="SUPFAM" id="SSF56112">
    <property type="entry name" value="Protein kinase-like (PK-like)"/>
    <property type="match status" value="1"/>
</dbReference>
<evidence type="ECO:0000256" key="6">
    <source>
        <dbReference type="PROSITE-ProRule" id="PRU10141"/>
    </source>
</evidence>
<feature type="binding site" evidence="6">
    <location>
        <position position="63"/>
    </location>
    <ligand>
        <name>ATP</name>
        <dbReference type="ChEBI" id="CHEBI:30616"/>
    </ligand>
</feature>
<dbReference type="GO" id="GO:0005886">
    <property type="term" value="C:plasma membrane"/>
    <property type="evidence" value="ECO:0000318"/>
    <property type="project" value="GO_Central"/>
</dbReference>
<dbReference type="FunCoup" id="A0A1D6N2N4">
    <property type="interactions" value="67"/>
</dbReference>
<keyword evidence="2" id="KW-0808">Transferase</keyword>
<dbReference type="EMBL" id="CM007649">
    <property type="protein sequence ID" value="ONM34975.1"/>
    <property type="molecule type" value="Genomic_DNA"/>
</dbReference>
<reference evidence="10" key="2">
    <citation type="submission" date="2019-07" db="EMBL/GenBank/DDBJ databases">
        <authorList>
            <person name="Seetharam A."/>
            <person name="Woodhouse M."/>
            <person name="Cannon E."/>
        </authorList>
    </citation>
    <scope>NUCLEOTIDE SEQUENCE [LARGE SCALE GENOMIC DNA]</scope>
    <source>
        <strain evidence="10">cv. B73</strain>
    </source>
</reference>
<evidence type="ECO:0000313" key="9">
    <source>
        <dbReference type="EMBL" id="ONM34975.1"/>
    </source>
</evidence>
<dbReference type="InterPro" id="IPR011009">
    <property type="entry name" value="Kinase-like_dom_sf"/>
</dbReference>
<sequence>MHRHYSRASSMKIELQVAREFSYQELSAATSNFFKDRKLGAGQFGEVYRGELPDPLMPPVAVKRLTRQMEARTRKDYVTEIMTLGRLSHRNLVKLVGWCQGGNELLLVYELVTNRSLDEHLHRSERLLAWPERYRIVLGIGSAIEYLHTGDQNPILHRDIKPSNVMLDDDFEAKLGDFGLVRQIHPGHGSSLEGTVMIGTRAYMDPVCMSTNTASTASDIYSFGVLLLEIATGLMPTEVAGPGGLLSNTLISTVREYYGRGSVLEMADRRLNGDFDEGEMERVLLVGLLCVQQDRRHRPEIRIAVNMLSNLKLPSPRIRS</sequence>
<evidence type="ECO:0000259" key="8">
    <source>
        <dbReference type="PROSITE" id="PS50011"/>
    </source>
</evidence>
<dbReference type="InterPro" id="IPR000719">
    <property type="entry name" value="Prot_kinase_dom"/>
</dbReference>
<feature type="domain" description="Protein kinase" evidence="8">
    <location>
        <begin position="33"/>
        <end position="320"/>
    </location>
</feature>
<keyword evidence="3 6" id="KW-0547">Nucleotide-binding</keyword>
<dbReference type="InterPro" id="IPR017441">
    <property type="entry name" value="Protein_kinase_ATP_BS"/>
</dbReference>
<dbReference type="RefSeq" id="NP_001345514.1">
    <property type="nucleotide sequence ID" value="NM_001358585.1"/>
</dbReference>
<dbReference type="Gene3D" id="3.30.200.20">
    <property type="entry name" value="Phosphorylase Kinase, domain 1"/>
    <property type="match status" value="1"/>
</dbReference>
<dbReference type="OMA" id="RARFNHH"/>
<dbReference type="PANTHER" id="PTHR27007">
    <property type="match status" value="1"/>
</dbReference>
<keyword evidence="1 7" id="KW-0723">Serine/threonine-protein kinase</keyword>
<dbReference type="AlphaFoldDB" id="A0A1D6N2N4"/>
<dbReference type="Gramene" id="Zm00001eb142850_T001">
    <property type="protein sequence ID" value="Zm00001eb142850_P001"/>
    <property type="gene ID" value="Zm00001eb142850"/>
</dbReference>
<protein>
    <submittedName>
        <fullName evidence="9">L-type lectin-domain containing receptor kinase IX.1</fullName>
    </submittedName>
</protein>
<dbReference type="GO" id="GO:0005524">
    <property type="term" value="F:ATP binding"/>
    <property type="evidence" value="ECO:0007669"/>
    <property type="project" value="UniProtKB-UniRule"/>
</dbReference>
<dbReference type="GO" id="GO:0004674">
    <property type="term" value="F:protein serine/threonine kinase activity"/>
    <property type="evidence" value="ECO:0007669"/>
    <property type="project" value="UniProtKB-KW"/>
</dbReference>
<dbReference type="FunFam" id="1.10.510.10:FF:000522">
    <property type="entry name" value="L-type lectin-domain containing receptor kinase IX.1"/>
    <property type="match status" value="1"/>
</dbReference>
<dbReference type="RefSeq" id="NP_001131497.2">
    <property type="nucleotide sequence ID" value="NM_001138025.2"/>
</dbReference>
<dbReference type="PROSITE" id="PS00108">
    <property type="entry name" value="PROTEIN_KINASE_ST"/>
    <property type="match status" value="1"/>
</dbReference>
<dbReference type="InterPro" id="IPR050528">
    <property type="entry name" value="L-type_Lectin-RKs"/>
</dbReference>
<keyword evidence="12" id="KW-1267">Proteomics identification</keyword>
<proteinExistence type="evidence at protein level"/>
<accession>A0A1D6N2N4</accession>
<keyword evidence="9" id="KW-0675">Receptor</keyword>
<dbReference type="EnsemblPlants" id="Zm00001eb142850_T001">
    <property type="protein sequence ID" value="Zm00001eb142850_P001"/>
    <property type="gene ID" value="Zm00001eb142850"/>
</dbReference>
<evidence type="ECO:0000256" key="4">
    <source>
        <dbReference type="ARBA" id="ARBA00022777"/>
    </source>
</evidence>
<keyword evidence="11" id="KW-1185">Reference proteome</keyword>
<evidence type="ECO:0000313" key="10">
    <source>
        <dbReference type="EnsemblPlants" id="Zm00001eb142850_P001"/>
    </source>
</evidence>
<evidence type="ECO:0000313" key="11">
    <source>
        <dbReference type="Proteomes" id="UP000007305"/>
    </source>
</evidence>
<name>A0A1D6N2N4_MAIZE</name>
<dbReference type="STRING" id="4577.A0A1D6N2N4"/>
<dbReference type="SMART" id="SM00220">
    <property type="entry name" value="S_TKc"/>
    <property type="match status" value="1"/>
</dbReference>
<evidence type="ECO:0007829" key="12">
    <source>
        <dbReference type="PeptideAtlas" id="A0A1D6N2N4"/>
    </source>
</evidence>
<evidence type="ECO:0000256" key="1">
    <source>
        <dbReference type="ARBA" id="ARBA00022527"/>
    </source>
</evidence>
<evidence type="ECO:0000256" key="7">
    <source>
        <dbReference type="RuleBase" id="RU000304"/>
    </source>
</evidence>
<comment type="similarity">
    <text evidence="7">Belongs to the protein kinase superfamily.</text>
</comment>
<evidence type="ECO:0000256" key="2">
    <source>
        <dbReference type="ARBA" id="ARBA00022679"/>
    </source>
</evidence>
<evidence type="ECO:0000256" key="3">
    <source>
        <dbReference type="ARBA" id="ARBA00022741"/>
    </source>
</evidence>
<gene>
    <name evidence="10" type="primary">LOC100192834</name>
    <name evidence="9" type="ORF">ZEAMMB73_Zm00001d042293</name>
</gene>
<evidence type="ECO:0000256" key="5">
    <source>
        <dbReference type="ARBA" id="ARBA00022840"/>
    </source>
</evidence>
<dbReference type="Pfam" id="PF07714">
    <property type="entry name" value="PK_Tyr_Ser-Thr"/>
    <property type="match status" value="1"/>
</dbReference>
<dbReference type="InterPro" id="IPR008271">
    <property type="entry name" value="Ser/Thr_kinase_AS"/>
</dbReference>
<reference evidence="9 11" key="1">
    <citation type="submission" date="2015-12" db="EMBL/GenBank/DDBJ databases">
        <title>Update maize B73 reference genome by single molecule sequencing technologies.</title>
        <authorList>
            <consortium name="Maize Genome Sequencing Project"/>
            <person name="Ware D."/>
        </authorList>
    </citation>
    <scope>NUCLEOTIDE SEQUENCE [LARGE SCALE GENOMIC DNA]</scope>
    <source>
        <strain evidence="11">cv. B73</strain>
        <tissue evidence="9">Seedling</tissue>
    </source>
</reference>
<organism evidence="9">
    <name type="scientific">Zea mays</name>
    <name type="common">Maize</name>
    <dbReference type="NCBI Taxonomy" id="4577"/>
    <lineage>
        <taxon>Eukaryota</taxon>
        <taxon>Viridiplantae</taxon>
        <taxon>Streptophyta</taxon>
        <taxon>Embryophyta</taxon>
        <taxon>Tracheophyta</taxon>
        <taxon>Spermatophyta</taxon>
        <taxon>Magnoliopsida</taxon>
        <taxon>Liliopsida</taxon>
        <taxon>Poales</taxon>
        <taxon>Poaceae</taxon>
        <taxon>PACMAD clade</taxon>
        <taxon>Panicoideae</taxon>
        <taxon>Andropogonodae</taxon>
        <taxon>Andropogoneae</taxon>
        <taxon>Tripsacinae</taxon>
        <taxon>Zea</taxon>
    </lineage>
</organism>
<reference evidence="10" key="3">
    <citation type="submission" date="2021-05" db="UniProtKB">
        <authorList>
            <consortium name="EnsemblPlants"/>
        </authorList>
    </citation>
    <scope>IDENTIFICATION</scope>
    <source>
        <strain evidence="10">cv. B73</strain>
    </source>
</reference>
<dbReference type="GO" id="GO:0051707">
    <property type="term" value="P:response to other organism"/>
    <property type="evidence" value="ECO:0007669"/>
    <property type="project" value="UniProtKB-ARBA"/>
</dbReference>
<dbReference type="KEGG" id="zma:100192834"/>
<dbReference type="Gene3D" id="1.10.510.10">
    <property type="entry name" value="Transferase(Phosphotransferase) domain 1"/>
    <property type="match status" value="1"/>
</dbReference>
<dbReference type="PROSITE" id="PS50011">
    <property type="entry name" value="PROTEIN_KINASE_DOM"/>
    <property type="match status" value="1"/>
</dbReference>
<dbReference type="InterPro" id="IPR001245">
    <property type="entry name" value="Ser-Thr/Tyr_kinase_cat_dom"/>
</dbReference>
<keyword evidence="4 9" id="KW-0418">Kinase</keyword>
<dbReference type="PROSITE" id="PS00107">
    <property type="entry name" value="PROTEIN_KINASE_ATP"/>
    <property type="match status" value="1"/>
</dbReference>
<dbReference type="EMBL" id="CM007649">
    <property type="protein sequence ID" value="ONM34974.1"/>
    <property type="molecule type" value="Genomic_DNA"/>
</dbReference>
<dbReference type="GO" id="GO:0030246">
    <property type="term" value="F:carbohydrate binding"/>
    <property type="evidence" value="ECO:0007669"/>
    <property type="project" value="UniProtKB-KW"/>
</dbReference>
<keyword evidence="9" id="KW-0430">Lectin</keyword>
<dbReference type="GeneID" id="100192834"/>
<dbReference type="SMR" id="A0A1D6N2N4"/>
<dbReference type="Proteomes" id="UP000007305">
    <property type="component" value="Chromosome 3"/>
</dbReference>
<dbReference type="ExpressionAtlas" id="A0A1D6N2N4">
    <property type="expression patterns" value="baseline and differential"/>
</dbReference>
<keyword evidence="5 6" id="KW-0067">ATP-binding</keyword>